<name>A0A0E3LND3_METBA</name>
<accession>A0A0E3LND3</accession>
<evidence type="ECO:0008006" key="3">
    <source>
        <dbReference type="Google" id="ProtNLM"/>
    </source>
</evidence>
<dbReference type="PROSITE" id="PS51257">
    <property type="entry name" value="PROKAR_LIPOPROTEIN"/>
    <property type="match status" value="1"/>
</dbReference>
<dbReference type="PATRIC" id="fig|1434108.4.peg.1968"/>
<dbReference type="HOGENOM" id="CLU_147143_0_0_2"/>
<reference evidence="1 2" key="1">
    <citation type="submission" date="2014-07" db="EMBL/GenBank/DDBJ databases">
        <title>Methanogenic archaea and the global carbon cycle.</title>
        <authorList>
            <person name="Henriksen J.R."/>
            <person name="Luke J."/>
            <person name="Reinhart S."/>
            <person name="Benedict M.N."/>
            <person name="Youngblut N.D."/>
            <person name="Metcalf M.E."/>
            <person name="Whitaker R.J."/>
            <person name="Metcalf W.W."/>
        </authorList>
    </citation>
    <scope>NUCLEOTIDE SEQUENCE [LARGE SCALE GENOMIC DNA]</scope>
    <source>
        <strain evidence="1 2">MS</strain>
    </source>
</reference>
<gene>
    <name evidence="1" type="ORF">MSBRM_1573</name>
</gene>
<dbReference type="Proteomes" id="UP000033033">
    <property type="component" value="Chromosome"/>
</dbReference>
<evidence type="ECO:0000313" key="2">
    <source>
        <dbReference type="Proteomes" id="UP000033033"/>
    </source>
</evidence>
<keyword evidence="2" id="KW-1185">Reference proteome</keyword>
<sequence>MSKKRVLVVLLILAVFLSFGCANKGRTNLSVSNNETEINVSFPESGNSSWCPVGSQLQVKDPTTGKILSLTITGTEKFENKTLCKACVETGTEGNTSRFEYMWSEDKNTTVWTKYNKDGNISVRFIDLDGKKTIIDGAGRTLEFGNSGEVSSNPV</sequence>
<organism evidence="1 2">
    <name type="scientific">Methanosarcina barkeri MS</name>
    <dbReference type="NCBI Taxonomy" id="1434108"/>
    <lineage>
        <taxon>Archaea</taxon>
        <taxon>Methanobacteriati</taxon>
        <taxon>Methanobacteriota</taxon>
        <taxon>Stenosarchaea group</taxon>
        <taxon>Methanomicrobia</taxon>
        <taxon>Methanosarcinales</taxon>
        <taxon>Methanosarcinaceae</taxon>
        <taxon>Methanosarcina</taxon>
    </lineage>
</organism>
<proteinExistence type="predicted"/>
<dbReference type="GeneID" id="24844823"/>
<dbReference type="EMBL" id="CP009528">
    <property type="protein sequence ID" value="AKB54571.1"/>
    <property type="molecule type" value="Genomic_DNA"/>
</dbReference>
<dbReference type="RefSeq" id="WP_048155367.1">
    <property type="nucleotide sequence ID" value="NZ_CP009528.1"/>
</dbReference>
<dbReference type="KEGG" id="mby:MSBRM_1573"/>
<dbReference type="AlphaFoldDB" id="A0A0E3LND3"/>
<evidence type="ECO:0000313" key="1">
    <source>
        <dbReference type="EMBL" id="AKB54571.1"/>
    </source>
</evidence>
<protein>
    <recommendedName>
        <fullName evidence="3">Lipoprotein</fullName>
    </recommendedName>
</protein>